<evidence type="ECO:0000256" key="1">
    <source>
        <dbReference type="SAM" id="MobiDB-lite"/>
    </source>
</evidence>
<comment type="caution">
    <text evidence="3">The sequence shown here is derived from an EMBL/GenBank/DDBJ whole genome shotgun (WGS) entry which is preliminary data.</text>
</comment>
<feature type="domain" description="Replication factor-A protein 1 N-terminal" evidence="2">
    <location>
        <begin position="7"/>
        <end position="105"/>
    </location>
</feature>
<reference evidence="3 4" key="1">
    <citation type="submission" date="2024-05" db="EMBL/GenBank/DDBJ databases">
        <authorList>
            <person name="Wallberg A."/>
        </authorList>
    </citation>
    <scope>NUCLEOTIDE SEQUENCE [LARGE SCALE GENOMIC DNA]</scope>
</reference>
<feature type="domain" description="Replication factor-A protein 1 N-terminal" evidence="2">
    <location>
        <begin position="126"/>
        <end position="224"/>
    </location>
</feature>
<accession>A0AAV2QJ09</accession>
<organism evidence="3 4">
    <name type="scientific">Meganyctiphanes norvegica</name>
    <name type="common">Northern krill</name>
    <name type="synonym">Thysanopoda norvegica</name>
    <dbReference type="NCBI Taxonomy" id="48144"/>
    <lineage>
        <taxon>Eukaryota</taxon>
        <taxon>Metazoa</taxon>
        <taxon>Ecdysozoa</taxon>
        <taxon>Arthropoda</taxon>
        <taxon>Crustacea</taxon>
        <taxon>Multicrustacea</taxon>
        <taxon>Malacostraca</taxon>
        <taxon>Eumalacostraca</taxon>
        <taxon>Eucarida</taxon>
        <taxon>Euphausiacea</taxon>
        <taxon>Euphausiidae</taxon>
        <taxon>Meganyctiphanes</taxon>
    </lineage>
</organism>
<dbReference type="Pfam" id="PF04057">
    <property type="entry name" value="Rep-A_N"/>
    <property type="match status" value="2"/>
</dbReference>
<evidence type="ECO:0000259" key="2">
    <source>
        <dbReference type="Pfam" id="PF04057"/>
    </source>
</evidence>
<dbReference type="InterPro" id="IPR012340">
    <property type="entry name" value="NA-bd_OB-fold"/>
</dbReference>
<proteinExistence type="predicted"/>
<dbReference type="InterPro" id="IPR007199">
    <property type="entry name" value="Rep_factor-A_N"/>
</dbReference>
<name>A0AAV2QJ09_MEGNR</name>
<dbReference type="GO" id="GO:0005634">
    <property type="term" value="C:nucleus"/>
    <property type="evidence" value="ECO:0007669"/>
    <property type="project" value="InterPro"/>
</dbReference>
<dbReference type="AlphaFoldDB" id="A0AAV2QJ09"/>
<feature type="region of interest" description="Disordered" evidence="1">
    <location>
        <begin position="258"/>
        <end position="281"/>
    </location>
</feature>
<feature type="compositionally biased region" description="Low complexity" evidence="1">
    <location>
        <begin position="261"/>
        <end position="276"/>
    </location>
</feature>
<protein>
    <recommendedName>
        <fullName evidence="2">Replication factor-A protein 1 N-terminal domain-containing protein</fullName>
    </recommendedName>
</protein>
<gene>
    <name evidence="3" type="ORF">MNOR_LOCUS12356</name>
</gene>
<dbReference type="GO" id="GO:0006260">
    <property type="term" value="P:DNA replication"/>
    <property type="evidence" value="ECO:0007669"/>
    <property type="project" value="InterPro"/>
</dbReference>
<evidence type="ECO:0000313" key="4">
    <source>
        <dbReference type="Proteomes" id="UP001497623"/>
    </source>
</evidence>
<dbReference type="SUPFAM" id="SSF50249">
    <property type="entry name" value="Nucleic acid-binding proteins"/>
    <property type="match status" value="2"/>
</dbReference>
<dbReference type="Gene3D" id="2.40.50.140">
    <property type="entry name" value="Nucleic acid-binding proteins"/>
    <property type="match status" value="2"/>
</dbReference>
<dbReference type="Proteomes" id="UP001497623">
    <property type="component" value="Unassembled WGS sequence"/>
</dbReference>
<sequence length="336" mass="37665">MANQLIKGTVHNIIQGHNPKSPVLQVLAVRHNTIHTFEYYTLTVSDGLLKCTCAMLPQSFKGKITSGEISKYCIIQIDAYKYDEMPHFTDDIVQVMITLDLTVLQSGDDVGKLIGDPLYWPHAYELSRGALLELVHEGKGPKEPVLQILAMKSIIFCNQEYHRVFLSDGRWSSNCALISHQYSCKVFSGEISQNCIVQLNTFASQSVPETSGKVLTISHLTVLQSGVDVGRRLGNPELFHIKKWIISHEPTIIHIQATDQSPKSSDSESSASSAEPCGSNTATSLTYSDMKQSSYNIYCLTDSPYWVETFKSRGVYIREAKNLTEKNIWHNDIKKF</sequence>
<keyword evidence="4" id="KW-1185">Reference proteome</keyword>
<evidence type="ECO:0000313" key="3">
    <source>
        <dbReference type="EMBL" id="CAL4084224.1"/>
    </source>
</evidence>
<dbReference type="EMBL" id="CAXKWB010006754">
    <property type="protein sequence ID" value="CAL4084224.1"/>
    <property type="molecule type" value="Genomic_DNA"/>
</dbReference>
<dbReference type="GO" id="GO:0003677">
    <property type="term" value="F:DNA binding"/>
    <property type="evidence" value="ECO:0007669"/>
    <property type="project" value="InterPro"/>
</dbReference>